<proteinExistence type="predicted"/>
<dbReference type="EMBL" id="JAFBFH010000038">
    <property type="protein sequence ID" value="MBM7717100.1"/>
    <property type="molecule type" value="Genomic_DNA"/>
</dbReference>
<dbReference type="Proteomes" id="UP000823485">
    <property type="component" value="Unassembled WGS sequence"/>
</dbReference>
<dbReference type="GeneID" id="56391118"/>
<name>A0ABS2RBR7_9BACI</name>
<accession>A0ABS2RBR7</accession>
<dbReference type="RefSeq" id="WP_144461148.1">
    <property type="nucleotide sequence ID" value="NZ_JAFBFH010000038.1"/>
</dbReference>
<evidence type="ECO:0008006" key="3">
    <source>
        <dbReference type="Google" id="ProtNLM"/>
    </source>
</evidence>
<sequence length="74" mass="8705">MSYYSKPEQETLYLYDVAAGHWRVYSTYPPHIRQLIERAAIHRTEVDDEGRIIAVEGIADRNQVRLFKPLISKE</sequence>
<keyword evidence="2" id="KW-1185">Reference proteome</keyword>
<evidence type="ECO:0000313" key="1">
    <source>
        <dbReference type="EMBL" id="MBM7717100.1"/>
    </source>
</evidence>
<protein>
    <recommendedName>
        <fullName evidence="3">DUF2283 domain-containing protein</fullName>
    </recommendedName>
</protein>
<gene>
    <name evidence="1" type="ORF">JOC94_004124</name>
</gene>
<reference evidence="1 2" key="1">
    <citation type="submission" date="2021-01" db="EMBL/GenBank/DDBJ databases">
        <title>Genomic Encyclopedia of Type Strains, Phase IV (KMG-IV): sequencing the most valuable type-strain genomes for metagenomic binning, comparative biology and taxonomic classification.</title>
        <authorList>
            <person name="Goeker M."/>
        </authorList>
    </citation>
    <scope>NUCLEOTIDE SEQUENCE [LARGE SCALE GENOMIC DNA]</scope>
    <source>
        <strain evidence="1 2">DSM 105453</strain>
    </source>
</reference>
<comment type="caution">
    <text evidence="1">The sequence shown here is derived from an EMBL/GenBank/DDBJ whole genome shotgun (WGS) entry which is preliminary data.</text>
</comment>
<organism evidence="1 2">
    <name type="scientific">Siminovitchia thermophila</name>
    <dbReference type="NCBI Taxonomy" id="1245522"/>
    <lineage>
        <taxon>Bacteria</taxon>
        <taxon>Bacillati</taxon>
        <taxon>Bacillota</taxon>
        <taxon>Bacilli</taxon>
        <taxon>Bacillales</taxon>
        <taxon>Bacillaceae</taxon>
        <taxon>Siminovitchia</taxon>
    </lineage>
</organism>
<evidence type="ECO:0000313" key="2">
    <source>
        <dbReference type="Proteomes" id="UP000823485"/>
    </source>
</evidence>